<proteinExistence type="predicted"/>
<reference evidence="1" key="2">
    <citation type="journal article" date="2015" name="Fish Shellfish Immunol.">
        <title>Early steps in the European eel (Anguilla anguilla)-Vibrio vulnificus interaction in the gills: Role of the RtxA13 toxin.</title>
        <authorList>
            <person name="Callol A."/>
            <person name="Pajuelo D."/>
            <person name="Ebbesson L."/>
            <person name="Teles M."/>
            <person name="MacKenzie S."/>
            <person name="Amaro C."/>
        </authorList>
    </citation>
    <scope>NUCLEOTIDE SEQUENCE</scope>
</reference>
<organism evidence="1">
    <name type="scientific">Anguilla anguilla</name>
    <name type="common">European freshwater eel</name>
    <name type="synonym">Muraena anguilla</name>
    <dbReference type="NCBI Taxonomy" id="7936"/>
    <lineage>
        <taxon>Eukaryota</taxon>
        <taxon>Metazoa</taxon>
        <taxon>Chordata</taxon>
        <taxon>Craniata</taxon>
        <taxon>Vertebrata</taxon>
        <taxon>Euteleostomi</taxon>
        <taxon>Actinopterygii</taxon>
        <taxon>Neopterygii</taxon>
        <taxon>Teleostei</taxon>
        <taxon>Anguilliformes</taxon>
        <taxon>Anguillidae</taxon>
        <taxon>Anguilla</taxon>
    </lineage>
</organism>
<dbReference type="EMBL" id="GBXM01010470">
    <property type="protein sequence ID" value="JAH98107.1"/>
    <property type="molecule type" value="Transcribed_RNA"/>
</dbReference>
<protein>
    <submittedName>
        <fullName evidence="1">Uncharacterized protein</fullName>
    </submittedName>
</protein>
<accession>A0A0E9X5U1</accession>
<dbReference type="AlphaFoldDB" id="A0A0E9X5U1"/>
<reference evidence="1" key="1">
    <citation type="submission" date="2014-11" db="EMBL/GenBank/DDBJ databases">
        <authorList>
            <person name="Amaro Gonzalez C."/>
        </authorList>
    </citation>
    <scope>NUCLEOTIDE SEQUENCE</scope>
</reference>
<evidence type="ECO:0000313" key="1">
    <source>
        <dbReference type="EMBL" id="JAH98107.1"/>
    </source>
</evidence>
<sequence length="87" mass="9256">MPIIVTNACLQDAISCLIIATLSSSLVKSGRERTSGEFKKPSTCQNLIVVSPEMSSVVTTQLACSDYLLVTQSGGESVKGICMRTQE</sequence>
<name>A0A0E9X5U1_ANGAN</name>